<proteinExistence type="predicted"/>
<accession>A0A0F9I1D5</accession>
<dbReference type="EMBL" id="LAZR01013548">
    <property type="protein sequence ID" value="KKM21446.1"/>
    <property type="molecule type" value="Genomic_DNA"/>
</dbReference>
<name>A0A0F9I1D5_9ZZZZ</name>
<sequence length="104" mass="11902">MDYTKGEWYWEYNDQHHHNLRAKSTHPSGVEEDKHILFISPDFLGEDSLTNEADANLIKAAPALYEALKAVDDYLSAPYPENMNLKQIAADKLVEALAQVDRRE</sequence>
<comment type="caution">
    <text evidence="1">The sequence shown here is derived from an EMBL/GenBank/DDBJ whole genome shotgun (WGS) entry which is preliminary data.</text>
</comment>
<dbReference type="AlphaFoldDB" id="A0A0F9I1D5"/>
<organism evidence="1">
    <name type="scientific">marine sediment metagenome</name>
    <dbReference type="NCBI Taxonomy" id="412755"/>
    <lineage>
        <taxon>unclassified sequences</taxon>
        <taxon>metagenomes</taxon>
        <taxon>ecological metagenomes</taxon>
    </lineage>
</organism>
<protein>
    <submittedName>
        <fullName evidence="1">Uncharacterized protein</fullName>
    </submittedName>
</protein>
<gene>
    <name evidence="1" type="ORF">LCGC14_1635290</name>
</gene>
<evidence type="ECO:0000313" key="1">
    <source>
        <dbReference type="EMBL" id="KKM21446.1"/>
    </source>
</evidence>
<reference evidence="1" key="1">
    <citation type="journal article" date="2015" name="Nature">
        <title>Complex archaea that bridge the gap between prokaryotes and eukaryotes.</title>
        <authorList>
            <person name="Spang A."/>
            <person name="Saw J.H."/>
            <person name="Jorgensen S.L."/>
            <person name="Zaremba-Niedzwiedzka K."/>
            <person name="Martijn J."/>
            <person name="Lind A.E."/>
            <person name="van Eijk R."/>
            <person name="Schleper C."/>
            <person name="Guy L."/>
            <person name="Ettema T.J."/>
        </authorList>
    </citation>
    <scope>NUCLEOTIDE SEQUENCE</scope>
</reference>